<evidence type="ECO:0000313" key="1">
    <source>
        <dbReference type="EMBL" id="GFR11363.1"/>
    </source>
</evidence>
<sequence>VSALLGVALRHEQH</sequence>
<name>A0A8X6J5T5_TRICU</name>
<evidence type="ECO:0000313" key="2">
    <source>
        <dbReference type="Proteomes" id="UP000887116"/>
    </source>
</evidence>
<dbReference type="EMBL" id="BMAO01006763">
    <property type="protein sequence ID" value="GFR11363.1"/>
    <property type="molecule type" value="Genomic_DNA"/>
</dbReference>
<gene>
    <name evidence="1" type="ORF">TNCT_642921</name>
</gene>
<reference evidence="1" key="1">
    <citation type="submission" date="2020-07" db="EMBL/GenBank/DDBJ databases">
        <title>Multicomponent nature underlies the extraordinary mechanical properties of spider dragline silk.</title>
        <authorList>
            <person name="Kono N."/>
            <person name="Nakamura H."/>
            <person name="Mori M."/>
            <person name="Yoshida Y."/>
            <person name="Ohtoshi R."/>
            <person name="Malay A.D."/>
            <person name="Moran D.A.P."/>
            <person name="Tomita M."/>
            <person name="Numata K."/>
            <person name="Arakawa K."/>
        </authorList>
    </citation>
    <scope>NUCLEOTIDE SEQUENCE</scope>
</reference>
<comment type="caution">
    <text evidence="1">The sequence shown here is derived from an EMBL/GenBank/DDBJ whole genome shotgun (WGS) entry which is preliminary data.</text>
</comment>
<keyword evidence="2" id="KW-1185">Reference proteome</keyword>
<feature type="non-terminal residue" evidence="1">
    <location>
        <position position="14"/>
    </location>
</feature>
<protein>
    <submittedName>
        <fullName evidence="1">Uncharacterized protein</fullName>
    </submittedName>
</protein>
<dbReference type="Proteomes" id="UP000887116">
    <property type="component" value="Unassembled WGS sequence"/>
</dbReference>
<organism evidence="1 2">
    <name type="scientific">Trichonephila clavata</name>
    <name type="common">Joro spider</name>
    <name type="synonym">Nephila clavata</name>
    <dbReference type="NCBI Taxonomy" id="2740835"/>
    <lineage>
        <taxon>Eukaryota</taxon>
        <taxon>Metazoa</taxon>
        <taxon>Ecdysozoa</taxon>
        <taxon>Arthropoda</taxon>
        <taxon>Chelicerata</taxon>
        <taxon>Arachnida</taxon>
        <taxon>Araneae</taxon>
        <taxon>Araneomorphae</taxon>
        <taxon>Entelegynae</taxon>
        <taxon>Araneoidea</taxon>
        <taxon>Nephilidae</taxon>
        <taxon>Trichonephila</taxon>
    </lineage>
</organism>
<proteinExistence type="predicted"/>
<accession>A0A8X6J5T5</accession>